<dbReference type="OrthoDB" id="8560395at2"/>
<feature type="chain" id="PRO_5002637724" description="Integrating conjugative element protein" evidence="1">
    <location>
        <begin position="30"/>
        <end position="194"/>
    </location>
</feature>
<proteinExistence type="predicted"/>
<evidence type="ECO:0000313" key="2">
    <source>
        <dbReference type="EMBL" id="ABM31133.1"/>
    </source>
</evidence>
<organism evidence="2 3">
    <name type="scientific">Paracidovorax citrulli (strain AAC00-1)</name>
    <name type="common">Acidovorax citrulli</name>
    <dbReference type="NCBI Taxonomy" id="397945"/>
    <lineage>
        <taxon>Bacteria</taxon>
        <taxon>Pseudomonadati</taxon>
        <taxon>Pseudomonadota</taxon>
        <taxon>Betaproteobacteria</taxon>
        <taxon>Burkholderiales</taxon>
        <taxon>Comamonadaceae</taxon>
        <taxon>Paracidovorax</taxon>
    </lineage>
</organism>
<evidence type="ECO:0000313" key="3">
    <source>
        <dbReference type="Proteomes" id="UP000002596"/>
    </source>
</evidence>
<gene>
    <name evidence="2" type="ordered locus">Aave_0528</name>
</gene>
<accession>A1TJJ5</accession>
<dbReference type="Pfam" id="PF11072">
    <property type="entry name" value="DUF2859"/>
    <property type="match status" value="1"/>
</dbReference>
<evidence type="ECO:0008006" key="4">
    <source>
        <dbReference type="Google" id="ProtNLM"/>
    </source>
</evidence>
<dbReference type="eggNOG" id="COG3279">
    <property type="taxonomic scope" value="Bacteria"/>
</dbReference>
<dbReference type="Proteomes" id="UP000002596">
    <property type="component" value="Chromosome"/>
</dbReference>
<dbReference type="HOGENOM" id="CLU_119102_0_0_4"/>
<dbReference type="KEGG" id="aav:Aave_0528"/>
<evidence type="ECO:0000256" key="1">
    <source>
        <dbReference type="SAM" id="SignalP"/>
    </source>
</evidence>
<reference evidence="2 3" key="1">
    <citation type="submission" date="2006-12" db="EMBL/GenBank/DDBJ databases">
        <title>Complete sequence of Acidovorax avenae subsp. citrulli AAC00-1.</title>
        <authorList>
            <consortium name="US DOE Joint Genome Institute"/>
            <person name="Copeland A."/>
            <person name="Lucas S."/>
            <person name="Lapidus A."/>
            <person name="Barry K."/>
            <person name="Detter J.C."/>
            <person name="Glavina del Rio T."/>
            <person name="Dalin E."/>
            <person name="Tice H."/>
            <person name="Pitluck S."/>
            <person name="Kiss H."/>
            <person name="Brettin T."/>
            <person name="Bruce D."/>
            <person name="Han C."/>
            <person name="Tapia R."/>
            <person name="Gilna P."/>
            <person name="Schmutz J."/>
            <person name="Larimer F."/>
            <person name="Land M."/>
            <person name="Hauser L."/>
            <person name="Kyrpides N."/>
            <person name="Kim E."/>
            <person name="Stahl D."/>
            <person name="Richardson P."/>
        </authorList>
    </citation>
    <scope>NUCLEOTIDE SEQUENCE [LARGE SCALE GENOMIC DNA]</scope>
    <source>
        <strain evidence="2 3">AAC00-1</strain>
    </source>
</reference>
<dbReference type="EMBL" id="CP000512">
    <property type="protein sequence ID" value="ABM31133.1"/>
    <property type="molecule type" value="Genomic_DNA"/>
</dbReference>
<name>A1TJJ5_PARC0</name>
<keyword evidence="1" id="KW-0732">Signal</keyword>
<sequence length="194" mass="20111">MKLPALRLRPCAPLWLLALVCLPSLGLGAEPAKSAPSPRPGLIVIEDRGGVSAQPYYDELGLPPLRASGAPSTGGAAKSTAPVVPVEAVGLPVRSTLLSPGVVEARPLQAPGLPPFFLVGDDARSRAWLQQRAGALRQLRAAGLVVNVESPQALQELRALAPGLVLSPASGDDLARRLGLRHYPALLTATGIEQ</sequence>
<dbReference type="InterPro" id="IPR021300">
    <property type="entry name" value="Integr_conj_element_PFL4695"/>
</dbReference>
<protein>
    <recommendedName>
        <fullName evidence="4">Integrating conjugative element protein</fullName>
    </recommendedName>
</protein>
<feature type="signal peptide" evidence="1">
    <location>
        <begin position="1"/>
        <end position="29"/>
    </location>
</feature>
<dbReference type="NCBIfam" id="TIGR03765">
    <property type="entry name" value="ICE_PFL_4695"/>
    <property type="match status" value="1"/>
</dbReference>
<dbReference type="STRING" id="397945.Aave_0528"/>
<dbReference type="AlphaFoldDB" id="A1TJJ5"/>